<dbReference type="InterPro" id="IPR036709">
    <property type="entry name" value="Autotransporte_beta_dom_sf"/>
</dbReference>
<proteinExistence type="predicted"/>
<dbReference type="Proteomes" id="UP000216188">
    <property type="component" value="Unassembled WGS sequence"/>
</dbReference>
<evidence type="ECO:0000313" key="2">
    <source>
        <dbReference type="EMBL" id="OYR30919.1"/>
    </source>
</evidence>
<keyword evidence="3" id="KW-1185">Reference proteome</keyword>
<dbReference type="SUPFAM" id="SSF103515">
    <property type="entry name" value="Autotransporter"/>
    <property type="match status" value="1"/>
</dbReference>
<dbReference type="Gene3D" id="2.40.128.130">
    <property type="entry name" value="Autotransporter beta-domain"/>
    <property type="match status" value="1"/>
</dbReference>
<evidence type="ECO:0000259" key="1">
    <source>
        <dbReference type="PROSITE" id="PS51208"/>
    </source>
</evidence>
<dbReference type="InterPro" id="IPR005546">
    <property type="entry name" value="Autotransporte_beta"/>
</dbReference>
<organism evidence="2 3">
    <name type="scientific">Brucella pseudogrignonensis</name>
    <dbReference type="NCBI Taxonomy" id="419475"/>
    <lineage>
        <taxon>Bacteria</taxon>
        <taxon>Pseudomonadati</taxon>
        <taxon>Pseudomonadota</taxon>
        <taxon>Alphaproteobacteria</taxon>
        <taxon>Hyphomicrobiales</taxon>
        <taxon>Brucellaceae</taxon>
        <taxon>Brucella/Ochrobactrum group</taxon>
        <taxon>Brucella</taxon>
    </lineage>
</organism>
<dbReference type="InterPro" id="IPR006315">
    <property type="entry name" value="OM_autotransptr_brl_dom"/>
</dbReference>
<protein>
    <submittedName>
        <fullName evidence="2">Outer membrane autotransporter barrel domain protein</fullName>
    </submittedName>
</protein>
<sequence length="1299" mass="131188">MSLISRDLARVLGSTAIALVLTGAVAKAEPAVTTDGAAYRYSAGGTDTTSGNTFEAATSGPTKRAWGMLVYNGSIANVSDTAVITSGAKAHGIQVGAKGGNADGADHSAINLGNGVNVTTSGNDSYGLHAIDGGTISGTATVGTTGARAYGAFAESFSTIDLTGGSITTSGSLAYGLLANNDMNTVGGKIIATDVDIDTASSWTFGAYAKNGGEVTLNGGSITTTGERAYGILASNGGIVNSSADVTTSFDKTHGVQAGEDANNPGGKVNLSGGSVTTGGIFSVGLHAVQGGTIQGNTSVTTTGVNGHGAFAESDSVISLNNSTIITNADAAYGLLANNDKNTVGGTITVVDTVITTNGVHSYGAIADNGGQISLTGGSITTANDKGKGTQDGDGSRGYALFSQGDGSFVSADGTTIHTVGQRAYGAYAYNGGDVDLKNLSITTEGFMAYGVYASGTGSVLNAENVNITTSGDVGDAAWAYAGGVLNLNGGTYNILGEQNSNSPHENANGLIAVGGTATTDGGVINAENLVINTTGADSYGFRAGAVVGNEQTFGTIDLKNTTITASGENAYIGQVQYGSTLTVSNSTLNSERGIGIGLTDSANVTLNNTSIISGKETFESTFTKSGQTQNLSLGDGTTATQNNGTLLKVNREAAGGDGIVNLNLQAGSSSSGDIVDTDATKTTGLTNVKVEQGATYNGKIEGITDLDAESGTELTFEAGTEIAGNLTGTNSTFNFDPSGANIGGDVELNNASSTHGGSIGTPITVGGSVLVDPTSIMGGNWDIAGDLSANGTITPGNSIGVITVGGDATFGANSVYAVEIAGDGTSDRIDVTGKATLQGGTVEVTALDDKVSYQDGQTYTILTAGGGVDGQFSEAVSKSIFLTAELQHLANAVDLTVGLVSDPIDPENPPVVFEKVAQTNNQLATARALDSLEQSGSSLELYNSVLFLTSEDEARDAFNQLSGDTHASVKTGLIDTANLTADAINNRLRSAFAGVAAKDAPVLSFAQSPKGSAPQPFEAVAPASYDYGVWASGFGSWVDHDGNSNAGGLKTTTGGFLSGVDVGFASGWRLGVVGGYSQTDLDAKGRYASATSDNWHLGIYGGNQWGPIGLRAGLVQTWHSIDSSRSVSYTGFSDSLDADYDARTFQAFGELGYRIDTAAASFEPFANLSHVRLHTDGFTEKGGAAALSVNSETTNTTFTTLGLRASALVQLGATTANLKGTLGWRHAYGDITPESTQYFAGSNAFTVEGVAIAKDAALVEAGFDVAITEASTLGLSYVGQFGNDTTQNGFNAALNVKF</sequence>
<comment type="caution">
    <text evidence="2">The sequence shown here is derived from an EMBL/GenBank/DDBJ whole genome shotgun (WGS) entry which is preliminary data.</text>
</comment>
<reference evidence="2 3" key="1">
    <citation type="submission" date="2017-07" db="EMBL/GenBank/DDBJ databases">
        <title>Phylogenetic study on the rhizospheric bacterium Ochrobactrum sp. A44.</title>
        <authorList>
            <person name="Krzyzanowska D.M."/>
            <person name="Ossowicki A."/>
            <person name="Rajewska M."/>
            <person name="Maciag T."/>
            <person name="Kaczynski Z."/>
            <person name="Czerwicka M."/>
            <person name="Jafra S."/>
        </authorList>
    </citation>
    <scope>NUCLEOTIDE SEQUENCE [LARGE SCALE GENOMIC DNA]</scope>
    <source>
        <strain evidence="2 3">CCUG 30717</strain>
    </source>
</reference>
<dbReference type="STRING" id="419475.A8A54_21730"/>
<evidence type="ECO:0000313" key="3">
    <source>
        <dbReference type="Proteomes" id="UP000216188"/>
    </source>
</evidence>
<dbReference type="EMBL" id="NNRM01000001">
    <property type="protein sequence ID" value="OYR30919.1"/>
    <property type="molecule type" value="Genomic_DNA"/>
</dbReference>
<dbReference type="Gene3D" id="2.160.20.20">
    <property type="match status" value="2"/>
</dbReference>
<dbReference type="Pfam" id="PF03797">
    <property type="entry name" value="Autotransporter"/>
    <property type="match status" value="1"/>
</dbReference>
<dbReference type="InterPro" id="IPR012332">
    <property type="entry name" value="Autotransporter_pectin_lyase_C"/>
</dbReference>
<feature type="domain" description="Autotransporter" evidence="1">
    <location>
        <begin position="1023"/>
        <end position="1299"/>
    </location>
</feature>
<name>A0A256GUV1_9HYPH</name>
<dbReference type="NCBIfam" id="TIGR01414">
    <property type="entry name" value="autotrans_barl"/>
    <property type="match status" value="1"/>
</dbReference>
<dbReference type="PROSITE" id="PS51208">
    <property type="entry name" value="AUTOTRANSPORTER"/>
    <property type="match status" value="1"/>
</dbReference>
<dbReference type="SMART" id="SM00869">
    <property type="entry name" value="Autotransporter"/>
    <property type="match status" value="1"/>
</dbReference>
<dbReference type="RefSeq" id="WP_094542980.1">
    <property type="nucleotide sequence ID" value="NZ_JBHEEM010000023.1"/>
</dbReference>
<gene>
    <name evidence="2" type="ORF">CEV34_0014</name>
</gene>
<accession>A0A256GUV1</accession>
<dbReference type="GO" id="GO:0019867">
    <property type="term" value="C:outer membrane"/>
    <property type="evidence" value="ECO:0007669"/>
    <property type="project" value="InterPro"/>
</dbReference>